<name>A0AA48HMD7_9ALTE</name>
<accession>A0AA48HMD7</accession>
<dbReference type="AlphaFoldDB" id="A0AA48HMD7"/>
<dbReference type="KEGG" id="pmaw:MACH26_34200"/>
<dbReference type="Proteomes" id="UP001333710">
    <property type="component" value="Chromosome"/>
</dbReference>
<protein>
    <submittedName>
        <fullName evidence="1">Uncharacterized protein</fullName>
    </submittedName>
</protein>
<evidence type="ECO:0000313" key="2">
    <source>
        <dbReference type="Proteomes" id="UP001333710"/>
    </source>
</evidence>
<reference evidence="1" key="1">
    <citation type="submission" date="2023-01" db="EMBL/GenBank/DDBJ databases">
        <title>Complete genome sequence of Planctobacterium marinum strain Dej080120_11.</title>
        <authorList>
            <person name="Ueki S."/>
            <person name="Maruyama F."/>
        </authorList>
    </citation>
    <scope>NUCLEOTIDE SEQUENCE</scope>
    <source>
        <strain evidence="1">Dej080120_11</strain>
    </source>
</reference>
<dbReference type="EMBL" id="AP027272">
    <property type="protein sequence ID" value="BDX07899.1"/>
    <property type="molecule type" value="Genomic_DNA"/>
</dbReference>
<organism evidence="1 2">
    <name type="scientific">Planctobacterium marinum</name>
    <dbReference type="NCBI Taxonomy" id="1631968"/>
    <lineage>
        <taxon>Bacteria</taxon>
        <taxon>Pseudomonadati</taxon>
        <taxon>Pseudomonadota</taxon>
        <taxon>Gammaproteobacteria</taxon>
        <taxon>Alteromonadales</taxon>
        <taxon>Alteromonadaceae</taxon>
        <taxon>Planctobacterium</taxon>
    </lineage>
</organism>
<sequence>MLPPGASELATKIISELEVFVFNRDIRDFFSAFYQEDFLVKWPLLDVVSDNALETYLSTTWHCDGPMKGLLKCFLYLNPVSEHGCNTLIIDEVRTRKLQSVNALPLELERRHTDISAFLQTLGLPETPIEFDLCAGDLLIFAPHKLAHRCLPPRAGKMRYTVCFSVFPESAFKCQIS</sequence>
<keyword evidence="2" id="KW-1185">Reference proteome</keyword>
<evidence type="ECO:0000313" key="1">
    <source>
        <dbReference type="EMBL" id="BDX07899.1"/>
    </source>
</evidence>
<proteinExistence type="predicted"/>
<gene>
    <name evidence="1" type="ORF">MACH26_34200</name>
</gene>